<dbReference type="Pfam" id="PF00481">
    <property type="entry name" value="PP2C"/>
    <property type="match status" value="1"/>
</dbReference>
<evidence type="ECO:0000313" key="6">
    <source>
        <dbReference type="EMBL" id="GMR30225.1"/>
    </source>
</evidence>
<dbReference type="GO" id="GO:0046872">
    <property type="term" value="F:metal ion binding"/>
    <property type="evidence" value="ECO:0007669"/>
    <property type="project" value="UniProtKB-KW"/>
</dbReference>
<evidence type="ECO:0000256" key="1">
    <source>
        <dbReference type="ARBA" id="ARBA00022723"/>
    </source>
</evidence>
<evidence type="ECO:0000256" key="2">
    <source>
        <dbReference type="ARBA" id="ARBA00022801"/>
    </source>
</evidence>
<dbReference type="Gene3D" id="3.60.40.10">
    <property type="entry name" value="PPM-type phosphatase domain"/>
    <property type="match status" value="1"/>
</dbReference>
<comment type="caution">
    <text evidence="6">The sequence shown here is derived from an EMBL/GenBank/DDBJ whole genome shotgun (WGS) entry which is preliminary data.</text>
</comment>
<protein>
    <recommendedName>
        <fullName evidence="5">PPM-type phosphatase domain-containing protein</fullName>
    </recommendedName>
</protein>
<dbReference type="InterPro" id="IPR000222">
    <property type="entry name" value="PP2C_BS"/>
</dbReference>
<keyword evidence="7" id="KW-1185">Reference proteome</keyword>
<dbReference type="Proteomes" id="UP001328107">
    <property type="component" value="Unassembled WGS sequence"/>
</dbReference>
<name>A0AAN4Z3X5_9BILA</name>
<dbReference type="AlphaFoldDB" id="A0AAN4Z3X5"/>
<feature type="domain" description="PPM-type phosphatase" evidence="5">
    <location>
        <begin position="105"/>
        <end position="167"/>
    </location>
</feature>
<sequence>EHSIKVRGYLYATIALTAISLIARFPLLRFIFVRVESVEIVFMFVFLVYYVQYLIDKIEPLMKAAHLASFDMQHTIQFEPPSFIDLAFSDLHKYDEFWRYKHKNFSFCASQGYRDYMEDRMHYMHDPNNNLSIFGMFDGHGGQFISDFLEANFARSIRDRILRLQNRRKLSSDGLLNDYDPVV</sequence>
<proteinExistence type="predicted"/>
<feature type="non-terminal residue" evidence="6">
    <location>
        <position position="183"/>
    </location>
</feature>
<dbReference type="GO" id="GO:0004721">
    <property type="term" value="F:phosphoprotein phosphatase activity"/>
    <property type="evidence" value="ECO:0007669"/>
    <property type="project" value="UniProtKB-KW"/>
</dbReference>
<dbReference type="SUPFAM" id="SSF81606">
    <property type="entry name" value="PP2C-like"/>
    <property type="match status" value="1"/>
</dbReference>
<keyword evidence="4" id="KW-1133">Transmembrane helix</keyword>
<dbReference type="InterPro" id="IPR036457">
    <property type="entry name" value="PPM-type-like_dom_sf"/>
</dbReference>
<evidence type="ECO:0000313" key="7">
    <source>
        <dbReference type="Proteomes" id="UP001328107"/>
    </source>
</evidence>
<evidence type="ECO:0000256" key="4">
    <source>
        <dbReference type="SAM" id="Phobius"/>
    </source>
</evidence>
<keyword evidence="1" id="KW-0479">Metal-binding</keyword>
<feature type="non-terminal residue" evidence="6">
    <location>
        <position position="1"/>
    </location>
</feature>
<dbReference type="PROSITE" id="PS01032">
    <property type="entry name" value="PPM_1"/>
    <property type="match status" value="1"/>
</dbReference>
<accession>A0AAN4Z3X5</accession>
<keyword evidence="4" id="KW-0472">Membrane</keyword>
<feature type="transmembrane region" description="Helical" evidence="4">
    <location>
        <begin position="38"/>
        <end position="55"/>
    </location>
</feature>
<keyword evidence="2" id="KW-0378">Hydrolase</keyword>
<keyword evidence="3" id="KW-0904">Protein phosphatase</keyword>
<feature type="transmembrane region" description="Helical" evidence="4">
    <location>
        <begin position="9"/>
        <end position="32"/>
    </location>
</feature>
<gene>
    <name evidence="6" type="ORF">PMAYCL1PPCAC_00420</name>
</gene>
<dbReference type="EMBL" id="BTRK01000001">
    <property type="protein sequence ID" value="GMR30225.1"/>
    <property type="molecule type" value="Genomic_DNA"/>
</dbReference>
<organism evidence="6 7">
    <name type="scientific">Pristionchus mayeri</name>
    <dbReference type="NCBI Taxonomy" id="1317129"/>
    <lineage>
        <taxon>Eukaryota</taxon>
        <taxon>Metazoa</taxon>
        <taxon>Ecdysozoa</taxon>
        <taxon>Nematoda</taxon>
        <taxon>Chromadorea</taxon>
        <taxon>Rhabditida</taxon>
        <taxon>Rhabditina</taxon>
        <taxon>Diplogasteromorpha</taxon>
        <taxon>Diplogasteroidea</taxon>
        <taxon>Neodiplogasteridae</taxon>
        <taxon>Pristionchus</taxon>
    </lineage>
</organism>
<evidence type="ECO:0000259" key="5">
    <source>
        <dbReference type="Pfam" id="PF00481"/>
    </source>
</evidence>
<dbReference type="InterPro" id="IPR001932">
    <property type="entry name" value="PPM-type_phosphatase-like_dom"/>
</dbReference>
<evidence type="ECO:0000256" key="3">
    <source>
        <dbReference type="ARBA" id="ARBA00022912"/>
    </source>
</evidence>
<reference evidence="7" key="1">
    <citation type="submission" date="2022-10" db="EMBL/GenBank/DDBJ databases">
        <title>Genome assembly of Pristionchus species.</title>
        <authorList>
            <person name="Yoshida K."/>
            <person name="Sommer R.J."/>
        </authorList>
    </citation>
    <scope>NUCLEOTIDE SEQUENCE [LARGE SCALE GENOMIC DNA]</scope>
    <source>
        <strain evidence="7">RS5460</strain>
    </source>
</reference>
<keyword evidence="4" id="KW-0812">Transmembrane</keyword>